<reference evidence="1" key="1">
    <citation type="journal article" date="2022" name="New Phytol.">
        <title>Evolutionary transition to the ectomycorrhizal habit in the genomes of a hyperdiverse lineage of mushroom-forming fungi.</title>
        <authorList>
            <person name="Looney B."/>
            <person name="Miyauchi S."/>
            <person name="Morin E."/>
            <person name="Drula E."/>
            <person name="Courty P.E."/>
            <person name="Kohler A."/>
            <person name="Kuo A."/>
            <person name="LaButti K."/>
            <person name="Pangilinan J."/>
            <person name="Lipzen A."/>
            <person name="Riley R."/>
            <person name="Andreopoulos W."/>
            <person name="He G."/>
            <person name="Johnson J."/>
            <person name="Nolan M."/>
            <person name="Tritt A."/>
            <person name="Barry K.W."/>
            <person name="Grigoriev I.V."/>
            <person name="Nagy L.G."/>
            <person name="Hibbett D."/>
            <person name="Henrissat B."/>
            <person name="Matheny P.B."/>
            <person name="Labbe J."/>
            <person name="Martin F.M."/>
        </authorList>
    </citation>
    <scope>NUCLEOTIDE SEQUENCE</scope>
    <source>
        <strain evidence="1">BPL690</strain>
    </source>
</reference>
<protein>
    <submittedName>
        <fullName evidence="1">Uncharacterized protein</fullName>
    </submittedName>
</protein>
<organism evidence="1 2">
    <name type="scientific">Multifurca ochricompacta</name>
    <dbReference type="NCBI Taxonomy" id="376703"/>
    <lineage>
        <taxon>Eukaryota</taxon>
        <taxon>Fungi</taxon>
        <taxon>Dikarya</taxon>
        <taxon>Basidiomycota</taxon>
        <taxon>Agaricomycotina</taxon>
        <taxon>Agaricomycetes</taxon>
        <taxon>Russulales</taxon>
        <taxon>Russulaceae</taxon>
        <taxon>Multifurca</taxon>
    </lineage>
</organism>
<evidence type="ECO:0000313" key="1">
    <source>
        <dbReference type="EMBL" id="KAI0291803.1"/>
    </source>
</evidence>
<proteinExistence type="predicted"/>
<dbReference type="Proteomes" id="UP001203297">
    <property type="component" value="Unassembled WGS sequence"/>
</dbReference>
<feature type="non-terminal residue" evidence="1">
    <location>
        <position position="81"/>
    </location>
</feature>
<dbReference type="EMBL" id="WTXG01000143">
    <property type="protein sequence ID" value="KAI0291803.1"/>
    <property type="molecule type" value="Genomic_DNA"/>
</dbReference>
<evidence type="ECO:0000313" key="2">
    <source>
        <dbReference type="Proteomes" id="UP001203297"/>
    </source>
</evidence>
<sequence length="81" mass="9718">MGGIVVWHKGHGANKFEWRNPEKVHWVSPVTEFNRKESVYPTYGNEMNLEYVLSYRTVEQITKEQERDPKTSNFWSRTIWS</sequence>
<keyword evidence="2" id="KW-1185">Reference proteome</keyword>
<accession>A0AAD4LW30</accession>
<comment type="caution">
    <text evidence="1">The sequence shown here is derived from an EMBL/GenBank/DDBJ whole genome shotgun (WGS) entry which is preliminary data.</text>
</comment>
<name>A0AAD4LW30_9AGAM</name>
<gene>
    <name evidence="1" type="ORF">B0F90DRAFT_1774619</name>
</gene>
<dbReference type="AlphaFoldDB" id="A0AAD4LW30"/>